<dbReference type="PANTHER" id="PTHR40469:SF2">
    <property type="entry name" value="GALACTOSE-BINDING DOMAIN-LIKE SUPERFAMILY PROTEIN"/>
    <property type="match status" value="1"/>
</dbReference>
<dbReference type="Gene3D" id="3.40.50.880">
    <property type="match status" value="1"/>
</dbReference>
<dbReference type="AlphaFoldDB" id="A0A4Q7YVT7"/>
<dbReference type="InterPro" id="IPR029010">
    <property type="entry name" value="ThuA-like"/>
</dbReference>
<name>A0A4Q7YVT7_9BACT</name>
<sequence>MLDNKFARVLHCYLISIPTSMKLFRCVLILLYVATAYGIAQSQVSPRKQLLVIGEEKGYRHASISHAMSVIEQLGKQNGLWDTIIRTDTEPLTKKKLEYNAKNLTNFDAVLFFTGGDLEMDPQQKVDLLSFVHDDGRGFIGVHSATITFTRWPEFVEMVGGTFDEHPWGTFDAPILVEDPKFPGMSQWGRSFVLRDEIYQMKLFSRDKVHVLMSLDSGKLDLSNPKVHRADHDFAVTWAKMYGKGRVYYSTLGHPEENWNDPRLQQMYVEATKWAMGLVGPDLARTEAQVKSAQ</sequence>
<keyword evidence="1" id="KW-0812">Transmembrane</keyword>
<dbReference type="SUPFAM" id="SSF52317">
    <property type="entry name" value="Class I glutamine amidotransferase-like"/>
    <property type="match status" value="1"/>
</dbReference>
<evidence type="ECO:0000313" key="4">
    <source>
        <dbReference type="Proteomes" id="UP000292958"/>
    </source>
</evidence>
<evidence type="ECO:0000259" key="2">
    <source>
        <dbReference type="Pfam" id="PF06283"/>
    </source>
</evidence>
<reference evidence="3 4" key="1">
    <citation type="submission" date="2019-02" db="EMBL/GenBank/DDBJ databases">
        <title>Genomic Encyclopedia of Archaeal and Bacterial Type Strains, Phase II (KMG-II): from individual species to whole genera.</title>
        <authorList>
            <person name="Goeker M."/>
        </authorList>
    </citation>
    <scope>NUCLEOTIDE SEQUENCE [LARGE SCALE GENOMIC DNA]</scope>
    <source>
        <strain evidence="3 4">DSM 18101</strain>
    </source>
</reference>
<keyword evidence="4" id="KW-1185">Reference proteome</keyword>
<accession>A0A4Q7YVT7</accession>
<comment type="caution">
    <text evidence="3">The sequence shown here is derived from an EMBL/GenBank/DDBJ whole genome shotgun (WGS) entry which is preliminary data.</text>
</comment>
<dbReference type="EMBL" id="SHKW01000001">
    <property type="protein sequence ID" value="RZU41907.1"/>
    <property type="molecule type" value="Genomic_DNA"/>
</dbReference>
<dbReference type="Pfam" id="PF06283">
    <property type="entry name" value="ThuA"/>
    <property type="match status" value="1"/>
</dbReference>
<dbReference type="InterPro" id="IPR029062">
    <property type="entry name" value="Class_I_gatase-like"/>
</dbReference>
<dbReference type="PANTHER" id="PTHR40469">
    <property type="entry name" value="SECRETED GLYCOSYL HYDROLASE"/>
    <property type="match status" value="1"/>
</dbReference>
<feature type="transmembrane region" description="Helical" evidence="1">
    <location>
        <begin position="23"/>
        <end position="40"/>
    </location>
</feature>
<evidence type="ECO:0000313" key="3">
    <source>
        <dbReference type="EMBL" id="RZU41907.1"/>
    </source>
</evidence>
<evidence type="ECO:0000256" key="1">
    <source>
        <dbReference type="SAM" id="Phobius"/>
    </source>
</evidence>
<protein>
    <recommendedName>
        <fullName evidence="2">ThuA-like domain-containing protein</fullName>
    </recommendedName>
</protein>
<feature type="domain" description="ThuA-like" evidence="2">
    <location>
        <begin position="50"/>
        <end position="275"/>
    </location>
</feature>
<keyword evidence="1" id="KW-1133">Transmembrane helix</keyword>
<gene>
    <name evidence="3" type="ORF">BDD14_3449</name>
</gene>
<proteinExistence type="predicted"/>
<dbReference type="Proteomes" id="UP000292958">
    <property type="component" value="Unassembled WGS sequence"/>
</dbReference>
<organism evidence="3 4">
    <name type="scientific">Edaphobacter modestus</name>
    <dbReference type="NCBI Taxonomy" id="388466"/>
    <lineage>
        <taxon>Bacteria</taxon>
        <taxon>Pseudomonadati</taxon>
        <taxon>Acidobacteriota</taxon>
        <taxon>Terriglobia</taxon>
        <taxon>Terriglobales</taxon>
        <taxon>Acidobacteriaceae</taxon>
        <taxon>Edaphobacter</taxon>
    </lineage>
</organism>
<keyword evidence="1" id="KW-0472">Membrane</keyword>